<dbReference type="InterPro" id="IPR015879">
    <property type="entry name" value="Ring_hydroxy_dOase_asu_C_dom"/>
</dbReference>
<keyword evidence="2" id="KW-0001">2Fe-2S</keyword>
<dbReference type="Pfam" id="PF00355">
    <property type="entry name" value="Rieske"/>
    <property type="match status" value="1"/>
</dbReference>
<dbReference type="PROSITE" id="PS00570">
    <property type="entry name" value="RING_HYDROXYL_ALPHA"/>
    <property type="match status" value="1"/>
</dbReference>
<keyword evidence="6" id="KW-0560">Oxidoreductase</keyword>
<dbReference type="KEGG" id="acis:CBP35_13180"/>
<evidence type="ECO:0000256" key="4">
    <source>
        <dbReference type="ARBA" id="ARBA00022797"/>
    </source>
</evidence>
<dbReference type="RefSeq" id="WP_086928642.1">
    <property type="nucleotide sequence ID" value="NZ_CP021361.1"/>
</dbReference>
<keyword evidence="7" id="KW-0408">Iron</keyword>
<evidence type="ECO:0000256" key="7">
    <source>
        <dbReference type="ARBA" id="ARBA00023004"/>
    </source>
</evidence>
<evidence type="ECO:0000256" key="3">
    <source>
        <dbReference type="ARBA" id="ARBA00022723"/>
    </source>
</evidence>
<dbReference type="AlphaFoldDB" id="A0A240UGY7"/>
<dbReference type="InterPro" id="IPR043266">
    <property type="entry name" value="RHO_NdoB-like_C"/>
</dbReference>
<dbReference type="Gene3D" id="3.90.380.10">
    <property type="entry name" value="Naphthalene 1,2-dioxygenase Alpha Subunit, Chain A, domain 1"/>
    <property type="match status" value="1"/>
</dbReference>
<dbReference type="KEGG" id="acip:CBP36_05765"/>
<accession>A0A240U809</accession>
<dbReference type="Gene3D" id="2.102.10.10">
    <property type="entry name" value="Rieske [2Fe-2S] iron-sulphur domain"/>
    <property type="match status" value="1"/>
</dbReference>
<keyword evidence="4" id="KW-0058">Aromatic hydrocarbons catabolism</keyword>
<dbReference type="CDD" id="cd08881">
    <property type="entry name" value="RHO_alpha_C_NDO-like"/>
    <property type="match status" value="1"/>
</dbReference>
<dbReference type="PRINTS" id="PR00090">
    <property type="entry name" value="RNGDIOXGNASE"/>
</dbReference>
<accession>A0A240UGY7</accession>
<dbReference type="InterPro" id="IPR036922">
    <property type="entry name" value="Rieske_2Fe-2S_sf"/>
</dbReference>
<evidence type="ECO:0000256" key="2">
    <source>
        <dbReference type="ARBA" id="ARBA00022714"/>
    </source>
</evidence>
<dbReference type="EMBL" id="CP021366">
    <property type="protein sequence ID" value="ART60761.1"/>
    <property type="molecule type" value="Genomic_DNA"/>
</dbReference>
<dbReference type="SUPFAM" id="SSF50022">
    <property type="entry name" value="ISP domain"/>
    <property type="match status" value="1"/>
</dbReference>
<gene>
    <name evidence="10" type="ORF">CBP36_05765</name>
</gene>
<evidence type="ECO:0000256" key="1">
    <source>
        <dbReference type="ARBA" id="ARBA00008751"/>
    </source>
</evidence>
<proteinExistence type="inferred from homology"/>
<keyword evidence="9" id="KW-0520">NAD</keyword>
<dbReference type="InterPro" id="IPR001663">
    <property type="entry name" value="Rng_hydr_dOase-A"/>
</dbReference>
<dbReference type="GO" id="GO:0051537">
    <property type="term" value="F:2 iron, 2 sulfur cluster binding"/>
    <property type="evidence" value="ECO:0007669"/>
    <property type="project" value="UniProtKB-KW"/>
</dbReference>
<keyword evidence="5" id="KW-0223">Dioxygenase</keyword>
<evidence type="ECO:0000313" key="11">
    <source>
        <dbReference type="Proteomes" id="UP000194440"/>
    </source>
</evidence>
<evidence type="ECO:0000313" key="10">
    <source>
        <dbReference type="EMBL" id="ART60761.1"/>
    </source>
</evidence>
<reference evidence="10" key="1">
    <citation type="submission" date="2017-05" db="EMBL/GenBank/DDBJ databases">
        <title>Polyphasic characterization of four soil-derived phenanthrene-degrading Acidovorax strains and proposal of Acidovorax phenanthrenivorans sp. nov.</title>
        <authorList>
            <person name="Singleton D."/>
            <person name="Lee J."/>
            <person name="Dickey A.N."/>
            <person name="Stroud A."/>
            <person name="Scholl E.H."/>
            <person name="Wright F.A."/>
            <person name="Aitken M.D."/>
        </authorList>
    </citation>
    <scope>NUCLEOTIDE SEQUENCE</scope>
    <source>
        <strain evidence="10">P4</strain>
    </source>
</reference>
<dbReference type="KEGG" id="acin:CBP34_05150"/>
<protein>
    <submittedName>
        <fullName evidence="10">Naphthalene 1,2-dioxygenase</fullName>
    </submittedName>
</protein>
<keyword evidence="11" id="KW-1185">Reference proteome</keyword>
<name>A0A240UGY7_9BURK</name>
<evidence type="ECO:0000256" key="6">
    <source>
        <dbReference type="ARBA" id="ARBA00023002"/>
    </source>
</evidence>
<evidence type="ECO:0000256" key="8">
    <source>
        <dbReference type="ARBA" id="ARBA00023014"/>
    </source>
</evidence>
<dbReference type="SUPFAM" id="SSF55961">
    <property type="entry name" value="Bet v1-like"/>
    <property type="match status" value="1"/>
</dbReference>
<comment type="similarity">
    <text evidence="1">Belongs to the bacterial ring-hydroxylating dioxygenase alpha subunit family.</text>
</comment>
<dbReference type="GO" id="GO:0005506">
    <property type="term" value="F:iron ion binding"/>
    <property type="evidence" value="ECO:0007669"/>
    <property type="project" value="InterPro"/>
</dbReference>
<keyword evidence="8" id="KW-0411">Iron-sulfur</keyword>
<dbReference type="InterPro" id="IPR017941">
    <property type="entry name" value="Rieske_2Fe-2S"/>
</dbReference>
<dbReference type="PANTHER" id="PTHR43756:SF1">
    <property type="entry name" value="3-PHENYLPROPIONATE_CINNAMIC ACID DIOXYGENASE SUBUNIT ALPHA"/>
    <property type="match status" value="1"/>
</dbReference>
<keyword evidence="3" id="KW-0479">Metal-binding</keyword>
<evidence type="ECO:0000256" key="9">
    <source>
        <dbReference type="ARBA" id="ARBA00023027"/>
    </source>
</evidence>
<dbReference type="GO" id="GO:0051213">
    <property type="term" value="F:dioxygenase activity"/>
    <property type="evidence" value="ECO:0007669"/>
    <property type="project" value="UniProtKB-KW"/>
</dbReference>
<dbReference type="OrthoDB" id="9790995at2"/>
<dbReference type="Proteomes" id="UP000194440">
    <property type="component" value="Chromosome"/>
</dbReference>
<dbReference type="InterPro" id="IPR015881">
    <property type="entry name" value="ARHD_Rieske_2Fe_2S"/>
</dbReference>
<organism evidence="10 11">
    <name type="scientific">Acidovorax carolinensis</name>
    <dbReference type="NCBI Taxonomy" id="553814"/>
    <lineage>
        <taxon>Bacteria</taxon>
        <taxon>Pseudomonadati</taxon>
        <taxon>Pseudomonadota</taxon>
        <taxon>Betaproteobacteria</taxon>
        <taxon>Burkholderiales</taxon>
        <taxon>Comamonadaceae</taxon>
        <taxon>Acidovorax</taxon>
    </lineage>
</organism>
<evidence type="ECO:0000256" key="5">
    <source>
        <dbReference type="ARBA" id="ARBA00022964"/>
    </source>
</evidence>
<dbReference type="Pfam" id="PF00848">
    <property type="entry name" value="Ring_hydroxyl_A"/>
    <property type="match status" value="1"/>
</dbReference>
<dbReference type="PANTHER" id="PTHR43756">
    <property type="entry name" value="CHOLINE MONOOXYGENASE, CHLOROPLASTIC"/>
    <property type="match status" value="1"/>
</dbReference>
<dbReference type="PROSITE" id="PS51296">
    <property type="entry name" value="RIESKE"/>
    <property type="match status" value="1"/>
</dbReference>
<sequence length="452" mass="50158">MSTNRTQVDVESLVDVKNGIQAKRIFWDQQIYDLEIEQIFGKCWQFLTHDSLIPNPGDFTTGYMAEDEVIVTRQDDGSVKAFLNVCTHRGARLVAAEAGNARAFSCTYHGWSFGMDGALKVVPMEEELYRGSLDKSKFGLREIRVESYRGLYYGNFDAQAPSLNDYLGDVKFYLDIWMDINGGIELVGPPSRSLLNCNWKTPAENFVGDAYHVGWTHLASLMALGGELAAIGGNEAPPNEGLGMQVTSRFGHGFGVLWDAAPAVHAINSKAGTLYREWFASRKPKMVEKLGAKVGRIYGSHLNGTVFPNNSYLLGTNTFKLWVPRGPHQIEVFTWAIVEKEMPAELKNAVVSGMNSTFGSAGMLEADDSDNMETMTQNNRGRMTREGKLNSQLGLGFDKLDPDFPGVIGQSAIGETSYRGFYRAYKEIMGADNWKAILKLDPDAWKHELIGQ</sequence>